<accession>A0A061RIN4</accession>
<name>A0A061RIN4_9CHLO</name>
<organism evidence="2">
    <name type="scientific">Tetraselmis sp. GSL018</name>
    <dbReference type="NCBI Taxonomy" id="582737"/>
    <lineage>
        <taxon>Eukaryota</taxon>
        <taxon>Viridiplantae</taxon>
        <taxon>Chlorophyta</taxon>
        <taxon>core chlorophytes</taxon>
        <taxon>Chlorodendrophyceae</taxon>
        <taxon>Chlorodendrales</taxon>
        <taxon>Chlorodendraceae</taxon>
        <taxon>Tetraselmis</taxon>
    </lineage>
</organism>
<protein>
    <submittedName>
        <fullName evidence="2">Uncharacterized protein</fullName>
    </submittedName>
</protein>
<dbReference type="EMBL" id="GBEZ01013140">
    <property type="protein sequence ID" value="JAC72817.1"/>
    <property type="molecule type" value="Transcribed_RNA"/>
</dbReference>
<proteinExistence type="predicted"/>
<sequence length="41" mass="4495">MDRIMFPLVKTPKEMTARPHAGSARWGSATVLSPPSLESLK</sequence>
<gene>
    <name evidence="2" type="ORF">TSPGSL018_30411</name>
</gene>
<feature type="region of interest" description="Disordered" evidence="1">
    <location>
        <begin position="16"/>
        <end position="41"/>
    </location>
</feature>
<dbReference type="AlphaFoldDB" id="A0A061RIN4"/>
<evidence type="ECO:0000313" key="2">
    <source>
        <dbReference type="EMBL" id="JAC72817.1"/>
    </source>
</evidence>
<evidence type="ECO:0000256" key="1">
    <source>
        <dbReference type="SAM" id="MobiDB-lite"/>
    </source>
</evidence>
<reference evidence="2" key="1">
    <citation type="submission" date="2014-05" db="EMBL/GenBank/DDBJ databases">
        <title>The transcriptome of the halophilic microalga Tetraselmis sp. GSL018 isolated from the Great Salt Lake, Utah.</title>
        <authorList>
            <person name="Jinkerson R.E."/>
            <person name="D'Adamo S."/>
            <person name="Posewitz M.C."/>
        </authorList>
    </citation>
    <scope>NUCLEOTIDE SEQUENCE</scope>
    <source>
        <strain evidence="2">GSL018</strain>
    </source>
</reference>